<evidence type="ECO:0000256" key="2">
    <source>
        <dbReference type="ARBA" id="ARBA00022857"/>
    </source>
</evidence>
<accession>A0AA43QMW0</accession>
<reference evidence="5" key="1">
    <citation type="journal article" date="2023" name="Genome Biol. Evol.">
        <title>First Whole Genome Sequence and Flow Cytometry Genome Size Data for the Lichen-Forming Fungus Ramalina farinacea (Ascomycota).</title>
        <authorList>
            <person name="Llewellyn T."/>
            <person name="Mian S."/>
            <person name="Hill R."/>
            <person name="Leitch I.J."/>
            <person name="Gaya E."/>
        </authorList>
    </citation>
    <scope>NUCLEOTIDE SEQUENCE</scope>
    <source>
        <strain evidence="5">LIQ254RAFAR</strain>
    </source>
</reference>
<dbReference type="InterPro" id="IPR051609">
    <property type="entry name" value="NmrA/Isoflavone_reductase-like"/>
</dbReference>
<dbReference type="Proteomes" id="UP001161017">
    <property type="component" value="Unassembled WGS sequence"/>
</dbReference>
<evidence type="ECO:0000256" key="1">
    <source>
        <dbReference type="ARBA" id="ARBA00005725"/>
    </source>
</evidence>
<dbReference type="Gene3D" id="3.40.50.720">
    <property type="entry name" value="NAD(P)-binding Rossmann-like Domain"/>
    <property type="match status" value="1"/>
</dbReference>
<evidence type="ECO:0000313" key="6">
    <source>
        <dbReference type="Proteomes" id="UP001161017"/>
    </source>
</evidence>
<comment type="caution">
    <text evidence="5">The sequence shown here is derived from an EMBL/GenBank/DDBJ whole genome shotgun (WGS) entry which is preliminary data.</text>
</comment>
<protein>
    <recommendedName>
        <fullName evidence="4">NAD(P)-binding domain-containing protein</fullName>
    </recommendedName>
</protein>
<dbReference type="EMBL" id="JAPUFD010000006">
    <property type="protein sequence ID" value="MDI1487628.1"/>
    <property type="molecule type" value="Genomic_DNA"/>
</dbReference>
<dbReference type="InterPro" id="IPR016040">
    <property type="entry name" value="NAD(P)-bd_dom"/>
</dbReference>
<organism evidence="5 6">
    <name type="scientific">Ramalina farinacea</name>
    <dbReference type="NCBI Taxonomy" id="258253"/>
    <lineage>
        <taxon>Eukaryota</taxon>
        <taxon>Fungi</taxon>
        <taxon>Dikarya</taxon>
        <taxon>Ascomycota</taxon>
        <taxon>Pezizomycotina</taxon>
        <taxon>Lecanoromycetes</taxon>
        <taxon>OSLEUM clade</taxon>
        <taxon>Lecanoromycetidae</taxon>
        <taxon>Lecanorales</taxon>
        <taxon>Lecanorineae</taxon>
        <taxon>Ramalinaceae</taxon>
        <taxon>Ramalina</taxon>
    </lineage>
</organism>
<dbReference type="PANTHER" id="PTHR47706">
    <property type="entry name" value="NMRA-LIKE FAMILY PROTEIN"/>
    <property type="match status" value="1"/>
</dbReference>
<keyword evidence="6" id="KW-1185">Reference proteome</keyword>
<comment type="similarity">
    <text evidence="1">Belongs to the NmrA-type oxidoreductase family. Isoflavone reductase subfamily.</text>
</comment>
<evidence type="ECO:0000256" key="3">
    <source>
        <dbReference type="ARBA" id="ARBA00023002"/>
    </source>
</evidence>
<name>A0AA43QMW0_9LECA</name>
<dbReference type="PANTHER" id="PTHR47706:SF9">
    <property type="entry name" value="NMRA-LIKE DOMAIN-CONTAINING PROTEIN-RELATED"/>
    <property type="match status" value="1"/>
</dbReference>
<feature type="domain" description="NAD(P)-binding" evidence="4">
    <location>
        <begin position="30"/>
        <end position="184"/>
    </location>
</feature>
<keyword evidence="2" id="KW-0521">NADP</keyword>
<dbReference type="AlphaFoldDB" id="A0AA43QMW0"/>
<dbReference type="GO" id="GO:0016491">
    <property type="term" value="F:oxidoreductase activity"/>
    <property type="evidence" value="ECO:0007669"/>
    <property type="project" value="UniProtKB-KW"/>
</dbReference>
<proteinExistence type="inferred from homology"/>
<dbReference type="Pfam" id="PF13460">
    <property type="entry name" value="NAD_binding_10"/>
    <property type="match status" value="1"/>
</dbReference>
<dbReference type="InterPro" id="IPR036291">
    <property type="entry name" value="NAD(P)-bd_dom_sf"/>
</dbReference>
<evidence type="ECO:0000313" key="5">
    <source>
        <dbReference type="EMBL" id="MDI1487628.1"/>
    </source>
</evidence>
<evidence type="ECO:0000259" key="4">
    <source>
        <dbReference type="Pfam" id="PF13460"/>
    </source>
</evidence>
<dbReference type="SUPFAM" id="SSF51735">
    <property type="entry name" value="NAD(P)-binding Rossmann-fold domains"/>
    <property type="match status" value="1"/>
</dbReference>
<gene>
    <name evidence="5" type="ORF">OHK93_006898</name>
</gene>
<sequence length="340" mass="37143">MPENRIHHIDRTNPAAFTLSRPLNNILVLGGTGILGPHLLAHLSTDPQFILTTLTRSSSTPSSSPLPASIRTISISPSFPQRDLAAAVKGQDAIINLIPPFNLALHKRIIDTAIGSNVARYIPGEFALATHDPEVVAMVPGPFGAQAQIAEYLVQKTTMDEKEGRGGGMMTMTWTGICTGCFLDWGLQTGFLGFDLEKREATLYDSGQGVGDLTTLPDVCEAVRAVLKHASQETANRWVHVNTFRLTQAQILENLQTATDRREWTCRSVDSKVMNWMGNKKLGEGDFDGFQPAVLGLFWGGYESGRMDVEKDNELLLGRGTRSLGELDEVVRKVLDEVAT</sequence>
<keyword evidence="3" id="KW-0560">Oxidoreductase</keyword>